<dbReference type="EMBL" id="MTYJ01000233">
    <property type="protein sequence ID" value="OWA51614.1"/>
    <property type="molecule type" value="Genomic_DNA"/>
</dbReference>
<dbReference type="InterPro" id="IPR035979">
    <property type="entry name" value="RBD_domain_sf"/>
</dbReference>
<feature type="domain" description="RRM" evidence="8">
    <location>
        <begin position="862"/>
        <end position="940"/>
    </location>
</feature>
<proteinExistence type="inferred from homology"/>
<comment type="similarity">
    <text evidence="1">Belongs to the ESRP family.</text>
</comment>
<organism evidence="9 10">
    <name type="scientific">Hypsibius exemplaris</name>
    <name type="common">Freshwater tardigrade</name>
    <dbReference type="NCBI Taxonomy" id="2072580"/>
    <lineage>
        <taxon>Eukaryota</taxon>
        <taxon>Metazoa</taxon>
        <taxon>Ecdysozoa</taxon>
        <taxon>Tardigrada</taxon>
        <taxon>Eutardigrada</taxon>
        <taxon>Parachela</taxon>
        <taxon>Hypsibioidea</taxon>
        <taxon>Hypsibiidae</taxon>
        <taxon>Hypsibius</taxon>
    </lineage>
</organism>
<dbReference type="SMART" id="SM00360">
    <property type="entry name" value="RRM"/>
    <property type="match status" value="4"/>
</dbReference>
<dbReference type="InterPro" id="IPR036397">
    <property type="entry name" value="RNaseH_sf"/>
</dbReference>
<feature type="compositionally biased region" description="Polar residues" evidence="7">
    <location>
        <begin position="44"/>
        <end position="54"/>
    </location>
</feature>
<evidence type="ECO:0000256" key="2">
    <source>
        <dbReference type="ARBA" id="ARBA00022664"/>
    </source>
</evidence>
<dbReference type="SUPFAM" id="SSF54928">
    <property type="entry name" value="RNA-binding domain, RBD"/>
    <property type="match status" value="4"/>
</dbReference>
<comment type="caution">
    <text evidence="9">The sequence shown here is derived from an EMBL/GenBank/DDBJ whole genome shotgun (WGS) entry which is preliminary data.</text>
</comment>
<sequence>MAAFIGQNGWRNEVAPPPTTSPAATGGSRLAASFSCNKRPLDDFSSQGHPTTLDGSPPKKPTYALKDFKSYHPAMAPVLDAKDFQADRPQSLNSDGSSSHTTSTFSSSSDQHLDNGYQSGLRSPSDSGSSTKSAPDFIVALYGCTGYGDSALRPSMGSGSSSSTQSSTAAAAFRVSSPPTSPSGAGGGGGGAWDSSGSMLTWDEDAETVLLAWAVVDAKLNKVVVVEDCLVRPGRDAQSPHVLSEAFRAQSGLAEEAVKSSSFTLASAVQQFQETIRTHTNGSIVLVTLGCELIRQQLLPECAQRGIVLPAYFYSFIDLLDGTAASARRSPSVVNGTESLAGLMENNRLPVTSPEICPEFGKRHAQDMGRLIQYMVHSGCDFSAAQKITQRYEPGLCKADQSLDGCVVRARGLPWQASDLDVAKFFHGLDIPRGGIALCLSTNGRRNGEAVVLFSTQQQRDLALQRHRHHMDKRYVEVYKGVAEDFQLVTGACTNEVRQFLQRDVSVIIRMRGLPYDATAQQVLDFFAAGDSPIHIVDGEAGVLFVRNRDDRATGDAFVLLGSEDDGRRAIAKHRQTLGSRYVELFRSTAAEVSQVLNHTHDRSDQQKPLIATPPHINGMISPLLTMQSPLLGVQRNCIRLRGLPFNSGVEDILDFLGDFAKHIVVQGVHMVYNAQGQASGEAFIQMDSEVAAFQTARDRHNQYINLRKYGKKDRYVEVYQCSADEMNGNGSSATAAHNQTMNAMRSVMAAPNLGGHSGGGIGLAGMNPFMTQNFGNAFAAPNPFALGLISQLSPGLALRGGLPGGGLPGMLQLPYWATPPMAPTNAFNAPVIPGLLNGGGHHPHLNPMSPPAALPSPGNFSFVHIRNLPYKATVNDIVTFLHGTGLMGPECIQLNRHSDGRPNGEAFAIFGSHEEAERAVQSRNRRSLGNRSVELSLLG</sequence>
<evidence type="ECO:0000256" key="4">
    <source>
        <dbReference type="ARBA" id="ARBA00022884"/>
    </source>
</evidence>
<gene>
    <name evidence="9" type="ORF">BV898_16087</name>
</gene>
<dbReference type="GO" id="GO:0003723">
    <property type="term" value="F:RNA binding"/>
    <property type="evidence" value="ECO:0007669"/>
    <property type="project" value="UniProtKB-UniRule"/>
</dbReference>
<dbReference type="AlphaFoldDB" id="A0A9X6NE52"/>
<dbReference type="InterPro" id="IPR000504">
    <property type="entry name" value="RRM_dom"/>
</dbReference>
<evidence type="ECO:0000259" key="8">
    <source>
        <dbReference type="PROSITE" id="PS50102"/>
    </source>
</evidence>
<dbReference type="InterPro" id="IPR050666">
    <property type="entry name" value="ESRP"/>
</dbReference>
<feature type="compositionally biased region" description="Low complexity" evidence="7">
    <location>
        <begin position="155"/>
        <end position="178"/>
    </location>
</feature>
<feature type="region of interest" description="Disordered" evidence="7">
    <location>
        <begin position="79"/>
        <end position="132"/>
    </location>
</feature>
<keyword evidence="4 6" id="KW-0694">RNA-binding</keyword>
<dbReference type="Proteomes" id="UP000192578">
    <property type="component" value="Unassembled WGS sequence"/>
</dbReference>
<dbReference type="Gene3D" id="3.30.70.330">
    <property type="match status" value="4"/>
</dbReference>
<dbReference type="GO" id="GO:0008380">
    <property type="term" value="P:RNA splicing"/>
    <property type="evidence" value="ECO:0007669"/>
    <property type="project" value="UniProtKB-KW"/>
</dbReference>
<evidence type="ECO:0000256" key="7">
    <source>
        <dbReference type="SAM" id="MobiDB-lite"/>
    </source>
</evidence>
<protein>
    <submittedName>
        <fullName evidence="9">RNA-binding protein fusilli</fullName>
    </submittedName>
</protein>
<evidence type="ECO:0000256" key="3">
    <source>
        <dbReference type="ARBA" id="ARBA00022737"/>
    </source>
</evidence>
<dbReference type="OrthoDB" id="431068at2759"/>
<evidence type="ECO:0000313" key="10">
    <source>
        <dbReference type="Proteomes" id="UP000192578"/>
    </source>
</evidence>
<feature type="compositionally biased region" description="Low complexity" evidence="7">
    <location>
        <begin position="91"/>
        <end position="109"/>
    </location>
</feature>
<dbReference type="Gene3D" id="3.30.420.10">
    <property type="entry name" value="Ribonuclease H-like superfamily/Ribonuclease H"/>
    <property type="match status" value="1"/>
</dbReference>
<keyword evidence="5" id="KW-0508">mRNA splicing</keyword>
<evidence type="ECO:0000313" key="9">
    <source>
        <dbReference type="EMBL" id="OWA51614.1"/>
    </source>
</evidence>
<keyword evidence="3" id="KW-0677">Repeat</keyword>
<name>A0A9X6NE52_HYPEX</name>
<evidence type="ECO:0000256" key="5">
    <source>
        <dbReference type="ARBA" id="ARBA00023187"/>
    </source>
</evidence>
<dbReference type="InterPro" id="IPR012677">
    <property type="entry name" value="Nucleotide-bd_a/b_plait_sf"/>
</dbReference>
<evidence type="ECO:0000256" key="6">
    <source>
        <dbReference type="PROSITE-ProRule" id="PRU00176"/>
    </source>
</evidence>
<dbReference type="Pfam" id="PF00076">
    <property type="entry name" value="RRM_1"/>
    <property type="match status" value="1"/>
</dbReference>
<dbReference type="PROSITE" id="PS50102">
    <property type="entry name" value="RRM"/>
    <property type="match status" value="1"/>
</dbReference>
<keyword evidence="10" id="KW-1185">Reference proteome</keyword>
<reference evidence="10" key="1">
    <citation type="submission" date="2017-01" db="EMBL/GenBank/DDBJ databases">
        <title>Comparative genomics of anhydrobiosis in the tardigrade Hypsibius dujardini.</title>
        <authorList>
            <person name="Yoshida Y."/>
            <person name="Koutsovoulos G."/>
            <person name="Laetsch D."/>
            <person name="Stevens L."/>
            <person name="Kumar S."/>
            <person name="Horikawa D."/>
            <person name="Ishino K."/>
            <person name="Komine S."/>
            <person name="Tomita M."/>
            <person name="Blaxter M."/>
            <person name="Arakawa K."/>
        </authorList>
    </citation>
    <scope>NUCLEOTIDE SEQUENCE [LARGE SCALE GENOMIC DNA]</scope>
    <source>
        <strain evidence="10">Z151</strain>
    </source>
</reference>
<keyword evidence="2" id="KW-0507">mRNA processing</keyword>
<feature type="region of interest" description="Disordered" evidence="7">
    <location>
        <begin position="154"/>
        <end position="198"/>
    </location>
</feature>
<evidence type="ECO:0000256" key="1">
    <source>
        <dbReference type="ARBA" id="ARBA00008866"/>
    </source>
</evidence>
<dbReference type="PANTHER" id="PTHR13976">
    <property type="entry name" value="HETEROGENEOUS NUCLEAR RIBONUCLEOPROTEIN-RELATED"/>
    <property type="match status" value="1"/>
</dbReference>
<feature type="region of interest" description="Disordered" evidence="7">
    <location>
        <begin position="1"/>
        <end position="67"/>
    </location>
</feature>
<dbReference type="CDD" id="cd12254">
    <property type="entry name" value="RRM_hnRNPH_ESRPs_RBM12_like"/>
    <property type="match status" value="1"/>
</dbReference>
<feature type="compositionally biased region" description="Low complexity" evidence="7">
    <location>
        <begin position="119"/>
        <end position="130"/>
    </location>
</feature>
<accession>A0A9X6NE52</accession>
<dbReference type="GO" id="GO:0006397">
    <property type="term" value="P:mRNA processing"/>
    <property type="evidence" value="ECO:0007669"/>
    <property type="project" value="UniProtKB-KW"/>
</dbReference>